<keyword evidence="10" id="KW-1185">Reference proteome</keyword>
<keyword evidence="2" id="KW-0547">Nucleotide-binding</keyword>
<dbReference type="InterPro" id="IPR027417">
    <property type="entry name" value="P-loop_NTPase"/>
</dbReference>
<dbReference type="Gene3D" id="3.80.10.10">
    <property type="entry name" value="Ribonuclease Inhibitor"/>
    <property type="match status" value="2"/>
</dbReference>
<dbReference type="InterPro" id="IPR002182">
    <property type="entry name" value="NB-ARC"/>
</dbReference>
<dbReference type="PANTHER" id="PTHR36766">
    <property type="entry name" value="PLANT BROAD-SPECTRUM MILDEW RESISTANCE PROTEIN RPW8"/>
    <property type="match status" value="1"/>
</dbReference>
<dbReference type="Gene3D" id="1.20.5.4130">
    <property type="match status" value="1"/>
</dbReference>
<feature type="domain" description="NB-ARC" evidence="5">
    <location>
        <begin position="170"/>
        <end position="341"/>
    </location>
</feature>
<organism evidence="9 10">
    <name type="scientific">Saponaria officinalis</name>
    <name type="common">Common soapwort</name>
    <name type="synonym">Lychnis saponaria</name>
    <dbReference type="NCBI Taxonomy" id="3572"/>
    <lineage>
        <taxon>Eukaryota</taxon>
        <taxon>Viridiplantae</taxon>
        <taxon>Streptophyta</taxon>
        <taxon>Embryophyta</taxon>
        <taxon>Tracheophyta</taxon>
        <taxon>Spermatophyta</taxon>
        <taxon>Magnoliopsida</taxon>
        <taxon>eudicotyledons</taxon>
        <taxon>Gunneridae</taxon>
        <taxon>Pentapetalae</taxon>
        <taxon>Caryophyllales</taxon>
        <taxon>Caryophyllaceae</taxon>
        <taxon>Caryophylleae</taxon>
        <taxon>Saponaria</taxon>
    </lineage>
</organism>
<proteinExistence type="predicted"/>
<dbReference type="SUPFAM" id="SSF52540">
    <property type="entry name" value="P-loop containing nucleoside triphosphate hydrolases"/>
    <property type="match status" value="1"/>
</dbReference>
<dbReference type="InterPro" id="IPR055414">
    <property type="entry name" value="LRR_R13L4/SHOC2-like"/>
</dbReference>
<dbReference type="Gene3D" id="3.40.50.300">
    <property type="entry name" value="P-loop containing nucleotide triphosphate hydrolases"/>
    <property type="match status" value="1"/>
</dbReference>
<dbReference type="InterPro" id="IPR032675">
    <property type="entry name" value="LRR_dom_sf"/>
</dbReference>
<evidence type="ECO:0000256" key="3">
    <source>
        <dbReference type="ARBA" id="ARBA00022821"/>
    </source>
</evidence>
<keyword evidence="3" id="KW-0611">Plant defense</keyword>
<dbReference type="InterPro" id="IPR036388">
    <property type="entry name" value="WH-like_DNA-bd_sf"/>
</dbReference>
<evidence type="ECO:0000259" key="6">
    <source>
        <dbReference type="Pfam" id="PF18052"/>
    </source>
</evidence>
<dbReference type="InterPro" id="IPR041118">
    <property type="entry name" value="Rx_N"/>
</dbReference>
<dbReference type="PANTHER" id="PTHR36766:SF35">
    <property type="entry name" value="DISEASE RESISTANCE PROTEIN RGA3"/>
    <property type="match status" value="1"/>
</dbReference>
<evidence type="ECO:0000313" key="10">
    <source>
        <dbReference type="Proteomes" id="UP001443914"/>
    </source>
</evidence>
<dbReference type="FunFam" id="1.10.10.10:FF:000322">
    <property type="entry name" value="Probable disease resistance protein At1g63360"/>
    <property type="match status" value="1"/>
</dbReference>
<dbReference type="Gene3D" id="1.10.10.10">
    <property type="entry name" value="Winged helix-like DNA-binding domain superfamily/Winged helix DNA-binding domain"/>
    <property type="match status" value="1"/>
</dbReference>
<evidence type="ECO:0000256" key="2">
    <source>
        <dbReference type="ARBA" id="ARBA00022741"/>
    </source>
</evidence>
<dbReference type="InterPro" id="IPR058922">
    <property type="entry name" value="WHD_DRP"/>
</dbReference>
<feature type="domain" description="Disease resistance protein winged helix" evidence="7">
    <location>
        <begin position="425"/>
        <end position="497"/>
    </location>
</feature>
<dbReference type="PRINTS" id="PR00364">
    <property type="entry name" value="DISEASERSIST"/>
</dbReference>
<keyword evidence="1" id="KW-0677">Repeat</keyword>
<dbReference type="Proteomes" id="UP001443914">
    <property type="component" value="Unassembled WGS sequence"/>
</dbReference>
<dbReference type="Pfam" id="PF23559">
    <property type="entry name" value="WHD_DRP"/>
    <property type="match status" value="1"/>
</dbReference>
<accession>A0AAW1HPM6</accession>
<evidence type="ECO:0000259" key="5">
    <source>
        <dbReference type="Pfam" id="PF00931"/>
    </source>
</evidence>
<dbReference type="Pfam" id="PF18052">
    <property type="entry name" value="Rx_N"/>
    <property type="match status" value="1"/>
</dbReference>
<gene>
    <name evidence="9" type="ORF">RND81_11G206100</name>
</gene>
<evidence type="ECO:0000256" key="4">
    <source>
        <dbReference type="ARBA" id="ARBA00022840"/>
    </source>
</evidence>
<name>A0AAW1HPM6_SAPOF</name>
<dbReference type="GO" id="GO:0006952">
    <property type="term" value="P:defense response"/>
    <property type="evidence" value="ECO:0007669"/>
    <property type="project" value="UniProtKB-KW"/>
</dbReference>
<evidence type="ECO:0000259" key="7">
    <source>
        <dbReference type="Pfam" id="PF23559"/>
    </source>
</evidence>
<dbReference type="EMBL" id="JBDFQZ010000011">
    <property type="protein sequence ID" value="KAK9678354.1"/>
    <property type="molecule type" value="Genomic_DNA"/>
</dbReference>
<sequence length="911" mass="102852">MDLGTIMSVAQTLFAALQCSELRQLCHLFGYKSELDNLRHTVLTVRAVLKDAESKQDRASPLSNQAQGYIDDLKNAIYDADDLLDEFITVTQQKQRQYHDAATLAELRLFFSRLSVARKMSKNVAKIRNKLDCIATNYGQFGFKVDYEPIKARREETCSYVDSVEIIGREVDVEKLVGMLGCSSHGCSFVTVVGIGGLGKTALAQLVYNDERVKSEFSLRIWVCVSDQDSIELGVKDILVKILRSVMGIGCGDYSMDQVQIELREQLGKHKYLLVLDDVWTEDRERWLKLERFLKCGKEGSSVVVTTRSMETGRLVGNGVMYKLEGLSLEHSRRLFEMTAFGEANPPQDLVEIGHQIVDKCANVPLAIRVVGSLLYGQTKSKWNSLRQKGLAYVDDGKNGIKSILKLSYHHLKSPLKSCFSYCALFPKDFVIEKETLIALWMAQGYVVPFSDGQSTEDAAEECFLILLRRCFFQDVTRGDYGEIVSCKIHDLMHDIAQDVAGKEISEGSSNTTGLDERVRHVSSLVDENFVRRSPAATQIRTCFQVKGKDEELLAGLILANCARLRTLTLNDLEVTVLPESIGNLVHLRYLDLSFNLNLERLPKSLTKLLNLLTLNLSNCFELKELPKDLSKLHKLHILDISNCYELKYVPSGIGKMAYLHTLLGTYNVGGESSNVKECFDQLEELKGLGNLKGAIDIHIQVPRNAKYVKEDNRGGAYMRNKERINRIDISIEHVEKSESVEYEEALLEELQPHPNLKALRVDGYKSVRIPRWLRTENLGSCVPRVVSLGIENCEGLEYLVDLTRLSQLKKLRLVNLAKLEYVANEDVADGESVEQLLSFPCLEYVYLQSLPNLKSWVRGIELNSDLRDCLPRVKKIEMLDSNGQWLILENLMRGAGECDLENLMREVLCS</sequence>
<dbReference type="AlphaFoldDB" id="A0AAW1HPM6"/>
<dbReference type="InterPro" id="IPR042197">
    <property type="entry name" value="Apaf_helical"/>
</dbReference>
<dbReference type="Pfam" id="PF23598">
    <property type="entry name" value="LRR_14"/>
    <property type="match status" value="1"/>
</dbReference>
<dbReference type="GO" id="GO:0043531">
    <property type="term" value="F:ADP binding"/>
    <property type="evidence" value="ECO:0007669"/>
    <property type="project" value="InterPro"/>
</dbReference>
<keyword evidence="4" id="KW-0067">ATP-binding</keyword>
<dbReference type="GO" id="GO:0005524">
    <property type="term" value="F:ATP binding"/>
    <property type="evidence" value="ECO:0007669"/>
    <property type="project" value="UniProtKB-KW"/>
</dbReference>
<evidence type="ECO:0000313" key="9">
    <source>
        <dbReference type="EMBL" id="KAK9678354.1"/>
    </source>
</evidence>
<reference evidence="9" key="1">
    <citation type="submission" date="2024-03" db="EMBL/GenBank/DDBJ databases">
        <title>WGS assembly of Saponaria officinalis var. Norfolk2.</title>
        <authorList>
            <person name="Jenkins J."/>
            <person name="Shu S."/>
            <person name="Grimwood J."/>
            <person name="Barry K."/>
            <person name="Goodstein D."/>
            <person name="Schmutz J."/>
            <person name="Leebens-Mack J."/>
            <person name="Osbourn A."/>
        </authorList>
    </citation>
    <scope>NUCLEOTIDE SEQUENCE [LARGE SCALE GENOMIC DNA]</scope>
    <source>
        <strain evidence="9">JIC</strain>
    </source>
</reference>
<protein>
    <submittedName>
        <fullName evidence="9">Uncharacterized protein</fullName>
    </submittedName>
</protein>
<feature type="domain" description="Disease resistance N-terminal" evidence="6">
    <location>
        <begin position="21"/>
        <end position="96"/>
    </location>
</feature>
<comment type="caution">
    <text evidence="9">The sequence shown here is derived from an EMBL/GenBank/DDBJ whole genome shotgun (WGS) entry which is preliminary data.</text>
</comment>
<evidence type="ECO:0000256" key="1">
    <source>
        <dbReference type="ARBA" id="ARBA00022737"/>
    </source>
</evidence>
<dbReference type="Gene3D" id="1.10.8.430">
    <property type="entry name" value="Helical domain of apoptotic protease-activating factors"/>
    <property type="match status" value="1"/>
</dbReference>
<dbReference type="GO" id="GO:0051707">
    <property type="term" value="P:response to other organism"/>
    <property type="evidence" value="ECO:0007669"/>
    <property type="project" value="UniProtKB-ARBA"/>
</dbReference>
<dbReference type="SUPFAM" id="SSF52058">
    <property type="entry name" value="L domain-like"/>
    <property type="match status" value="1"/>
</dbReference>
<evidence type="ECO:0000259" key="8">
    <source>
        <dbReference type="Pfam" id="PF23598"/>
    </source>
</evidence>
<feature type="domain" description="Disease resistance R13L4/SHOC-2-like LRR" evidence="8">
    <location>
        <begin position="557"/>
        <end position="878"/>
    </location>
</feature>
<dbReference type="Pfam" id="PF00931">
    <property type="entry name" value="NB-ARC"/>
    <property type="match status" value="1"/>
</dbReference>